<evidence type="ECO:0000313" key="3">
    <source>
        <dbReference type="EMBL" id="CEI60941.1"/>
    </source>
</evidence>
<feature type="region of interest" description="Disordered" evidence="1">
    <location>
        <begin position="670"/>
        <end position="714"/>
    </location>
</feature>
<evidence type="ECO:0000313" key="4">
    <source>
        <dbReference type="Proteomes" id="UP000245910"/>
    </source>
</evidence>
<dbReference type="AlphaFoldDB" id="A0A2L2T739"/>
<evidence type="ECO:0000259" key="2">
    <source>
        <dbReference type="Pfam" id="PF26087"/>
    </source>
</evidence>
<dbReference type="Proteomes" id="UP000245910">
    <property type="component" value="Chromosome II"/>
</dbReference>
<feature type="domain" description="DUF8032" evidence="2">
    <location>
        <begin position="739"/>
        <end position="776"/>
    </location>
</feature>
<feature type="compositionally biased region" description="Low complexity" evidence="1">
    <location>
        <begin position="405"/>
        <end position="417"/>
    </location>
</feature>
<dbReference type="STRING" id="56646.A0A2L2T739"/>
<feature type="compositionally biased region" description="Polar residues" evidence="1">
    <location>
        <begin position="52"/>
        <end position="98"/>
    </location>
</feature>
<feature type="compositionally biased region" description="Polar residues" evidence="1">
    <location>
        <begin position="118"/>
        <end position="133"/>
    </location>
</feature>
<feature type="domain" description="DUF8032" evidence="2">
    <location>
        <begin position="283"/>
        <end position="377"/>
    </location>
</feature>
<dbReference type="InterPro" id="IPR058345">
    <property type="entry name" value="DUF8032"/>
</dbReference>
<organism evidence="3 4">
    <name type="scientific">Fusarium venenatum</name>
    <dbReference type="NCBI Taxonomy" id="56646"/>
    <lineage>
        <taxon>Eukaryota</taxon>
        <taxon>Fungi</taxon>
        <taxon>Dikarya</taxon>
        <taxon>Ascomycota</taxon>
        <taxon>Pezizomycotina</taxon>
        <taxon>Sordariomycetes</taxon>
        <taxon>Hypocreomycetidae</taxon>
        <taxon>Hypocreales</taxon>
        <taxon>Nectriaceae</taxon>
        <taxon>Fusarium</taxon>
    </lineage>
</organism>
<feature type="compositionally biased region" description="Polar residues" evidence="1">
    <location>
        <begin position="180"/>
        <end position="199"/>
    </location>
</feature>
<keyword evidence="4" id="KW-1185">Reference proteome</keyword>
<feature type="region of interest" description="Disordered" evidence="1">
    <location>
        <begin position="1"/>
        <end position="274"/>
    </location>
</feature>
<proteinExistence type="predicted"/>
<accession>A0A2L2T739</accession>
<feature type="compositionally biased region" description="Low complexity" evidence="1">
    <location>
        <begin position="1"/>
        <end position="33"/>
    </location>
</feature>
<feature type="compositionally biased region" description="Acidic residues" evidence="1">
    <location>
        <begin position="689"/>
        <end position="698"/>
    </location>
</feature>
<feature type="compositionally biased region" description="Polar residues" evidence="1">
    <location>
        <begin position="230"/>
        <end position="259"/>
    </location>
</feature>
<dbReference type="PANTHER" id="PTHR22949:SF0">
    <property type="entry name" value="RE27538P"/>
    <property type="match status" value="1"/>
</dbReference>
<feature type="region of interest" description="Disordered" evidence="1">
    <location>
        <begin position="585"/>
        <end position="618"/>
    </location>
</feature>
<dbReference type="PANTHER" id="PTHR22949">
    <property type="entry name" value="WHITE COLLAR 2 PROTEIN WC2"/>
    <property type="match status" value="1"/>
</dbReference>
<feature type="region of interest" description="Disordered" evidence="1">
    <location>
        <begin position="391"/>
        <end position="463"/>
    </location>
</feature>
<name>A0A2L2T739_9HYPO</name>
<reference evidence="4" key="1">
    <citation type="submission" date="2014-10" db="EMBL/GenBank/DDBJ databases">
        <authorList>
            <person name="King R."/>
        </authorList>
    </citation>
    <scope>NUCLEOTIDE SEQUENCE [LARGE SCALE GENOMIC DNA]</scope>
    <source>
        <strain evidence="4">A3/5</strain>
    </source>
</reference>
<protein>
    <recommendedName>
        <fullName evidence="2">DUF8032 domain-containing protein</fullName>
    </recommendedName>
</protein>
<evidence type="ECO:0000256" key="1">
    <source>
        <dbReference type="SAM" id="MobiDB-lite"/>
    </source>
</evidence>
<feature type="compositionally biased region" description="Basic and acidic residues" evidence="1">
    <location>
        <begin position="699"/>
        <end position="714"/>
    </location>
</feature>
<dbReference type="EMBL" id="LN649230">
    <property type="protein sequence ID" value="CEI60941.1"/>
    <property type="molecule type" value="Genomic_DNA"/>
</dbReference>
<sequence>MGLLSMQHHSQHQQQGHPPSQHLQHSRPPSVVHQQHHAQPHPPPQQQHQSAYSSTHSLPQGYQASGQAPSNQDNLNYYNHPSPYSTPGATSGYTSADTSDMMAAAQMPRPPYPPMSYHTPQSNSPASVASPSQHDQHRSIYGQPPSQHMQQSMYYQPQNQYQTMPPQATASPYAQHAPHPQQSMTSQPAMMMSQTAPQNQMTQHAAQHAHAGMTGSPRPKIEPQVPLQLQKPQSSPMQQAHHPQNGGQLQSPGNTTPGVNPSAAPGPIPATTPLVVRQDGNGVQWIAFEYSRDRVKMEYTIRCDVESVNIDELSPEFKQENCVYPRACCPKDQYRGNRLMYETDCNRVGWALAELNIPLRGKRGLIQRAVDSWRNSNQDPRLRSRRVRRMAKMNQRKQVQASPHPGAAHMSGPSGPSGMPGGPGPMGPSPASMGKPALGSMGQPMHHHQPGAHPDGSGQGGQDEVVIPNASCFPYYRTKIIGHSSVHYHKVAPAQLLLLLLVVLFAAGFPRLLDEFNLPFGFKSCIYRLLWFNYPKALSLRCLAGDGNSYEHHHHQAPTAQNPSSNDDVRPAHVFTGYNSQPYPTSAPMSHMAPHSGGAVPAKRHSRANADEPDDLFPDIPEAKKRKFILVEDNVRGSRLRVRVTLEGVDTNEIPDSFRKGASVFPRSYFPREMQSPPPSATGSRFFGDDQDDDGIEETEGRESSRRGVNRSGKEMVKVPMGESTGEIAIPRMRKSIRGREVRLNDLGYRMAWLQSRVFAGRTVFLQRALDCYRNKTRAAIESVMQDVKTVAPHYETRAGKRRWNERMRRGEKNDEE</sequence>
<feature type="compositionally biased region" description="Low complexity" evidence="1">
    <location>
        <begin position="200"/>
        <end position="215"/>
    </location>
</feature>
<feature type="compositionally biased region" description="Polar residues" evidence="1">
    <location>
        <begin position="144"/>
        <end position="172"/>
    </location>
</feature>
<dbReference type="Pfam" id="PF26087">
    <property type="entry name" value="DUF8032"/>
    <property type="match status" value="2"/>
</dbReference>